<protein>
    <recommendedName>
        <fullName evidence="4">ABC-2 type transport system permease protein</fullName>
    </recommendedName>
</protein>
<keyword evidence="3" id="KW-1185">Reference proteome</keyword>
<feature type="transmembrane region" description="Helical" evidence="1">
    <location>
        <begin position="260"/>
        <end position="280"/>
    </location>
</feature>
<accession>A0A1H3AH20</accession>
<dbReference type="AlphaFoldDB" id="A0A1H3AH20"/>
<dbReference type="STRING" id="589385.SAMN05421504_102913"/>
<feature type="transmembrane region" description="Helical" evidence="1">
    <location>
        <begin position="44"/>
        <end position="68"/>
    </location>
</feature>
<sequence length="426" mass="44942">MTLRVPGRPRFGGVRPGDSAFLLGLFAVGIAIQAFFRVHSLRSFLFGQSIADIPAILGLLVACGALMWRALLRRGFVWAEPAMLTWFDFTGADRARLIGRRMWAVWCVGVGLFVYVGALTGVAGGVGGDGWPAAAALLLGSATLSVSTARRPPIRGEVFGPVLLAALGLVVAKAQLAPFALEVLAATLFLLGALSWRTGDAVSRAGRQALVDGWNERLVRTVSLTFLDPLALLPAARPVRFSLRRPTALRFAWLGVAGRARYWGAAVPLAIAAVLAKAAAPAIPDVVFVALTAYCALIPFAGGVGELWRNDGRRRWLGTSGRGLWLANLLVMLALTVAWGVVLAGAGLVLGLMPSLVAVVVLPIVALAVIRTATRPPTTFDDLGVVTSRVLGQVPTRLFAQLLRGPDVLIFATVVLAVLTRISDGV</sequence>
<proteinExistence type="predicted"/>
<evidence type="ECO:0000313" key="3">
    <source>
        <dbReference type="Proteomes" id="UP000199515"/>
    </source>
</evidence>
<reference evidence="2 3" key="1">
    <citation type="submission" date="2016-10" db="EMBL/GenBank/DDBJ databases">
        <authorList>
            <person name="de Groot N.N."/>
        </authorList>
    </citation>
    <scope>NUCLEOTIDE SEQUENCE [LARGE SCALE GENOMIC DNA]</scope>
    <source>
        <strain evidence="2 3">CPCC 202699</strain>
    </source>
</reference>
<keyword evidence="1" id="KW-1133">Transmembrane helix</keyword>
<keyword evidence="1" id="KW-0812">Transmembrane</keyword>
<dbReference type="EMBL" id="FNON01000002">
    <property type="protein sequence ID" value="SDX28628.1"/>
    <property type="molecule type" value="Genomic_DNA"/>
</dbReference>
<keyword evidence="1" id="KW-0472">Membrane</keyword>
<feature type="transmembrane region" description="Helical" evidence="1">
    <location>
        <begin position="286"/>
        <end position="304"/>
    </location>
</feature>
<feature type="transmembrane region" description="Helical" evidence="1">
    <location>
        <begin position="103"/>
        <end position="124"/>
    </location>
</feature>
<evidence type="ECO:0000256" key="1">
    <source>
        <dbReference type="SAM" id="Phobius"/>
    </source>
</evidence>
<feature type="transmembrane region" description="Helical" evidence="1">
    <location>
        <begin position="20"/>
        <end position="38"/>
    </location>
</feature>
<dbReference type="RefSeq" id="WP_091288737.1">
    <property type="nucleotide sequence ID" value="NZ_FNON01000002.1"/>
</dbReference>
<gene>
    <name evidence="2" type="ORF">SAMN05421504_102913</name>
</gene>
<feature type="transmembrane region" description="Helical" evidence="1">
    <location>
        <begin position="161"/>
        <end position="194"/>
    </location>
</feature>
<evidence type="ECO:0000313" key="2">
    <source>
        <dbReference type="EMBL" id="SDX28628.1"/>
    </source>
</evidence>
<feature type="transmembrane region" description="Helical" evidence="1">
    <location>
        <begin position="348"/>
        <end position="370"/>
    </location>
</feature>
<name>A0A1H3AH20_9PSEU</name>
<evidence type="ECO:0008006" key="4">
    <source>
        <dbReference type="Google" id="ProtNLM"/>
    </source>
</evidence>
<dbReference type="Proteomes" id="UP000199515">
    <property type="component" value="Unassembled WGS sequence"/>
</dbReference>
<dbReference type="OrthoDB" id="3597229at2"/>
<organism evidence="2 3">
    <name type="scientific">Amycolatopsis xylanica</name>
    <dbReference type="NCBI Taxonomy" id="589385"/>
    <lineage>
        <taxon>Bacteria</taxon>
        <taxon>Bacillati</taxon>
        <taxon>Actinomycetota</taxon>
        <taxon>Actinomycetes</taxon>
        <taxon>Pseudonocardiales</taxon>
        <taxon>Pseudonocardiaceae</taxon>
        <taxon>Amycolatopsis</taxon>
    </lineage>
</organism>
<feature type="transmembrane region" description="Helical" evidence="1">
    <location>
        <begin position="324"/>
        <end position="342"/>
    </location>
</feature>